<feature type="region of interest" description="Disordered" evidence="1">
    <location>
        <begin position="1"/>
        <end position="28"/>
    </location>
</feature>
<accession>A0A060SJF4</accession>
<dbReference type="EMBL" id="CCBP010000115">
    <property type="protein sequence ID" value="CDO72583.1"/>
    <property type="molecule type" value="Genomic_DNA"/>
</dbReference>
<dbReference type="STRING" id="5643.A0A060SJF4"/>
<gene>
    <name evidence="3" type="ORF">BN946_scf184985.g2</name>
</gene>
<feature type="transmembrane region" description="Helical" evidence="2">
    <location>
        <begin position="65"/>
        <end position="91"/>
    </location>
</feature>
<evidence type="ECO:0000256" key="2">
    <source>
        <dbReference type="SAM" id="Phobius"/>
    </source>
</evidence>
<evidence type="ECO:0000313" key="3">
    <source>
        <dbReference type="EMBL" id="CDO72583.1"/>
    </source>
</evidence>
<keyword evidence="2" id="KW-0472">Membrane</keyword>
<organism evidence="3 4">
    <name type="scientific">Pycnoporus cinnabarinus</name>
    <name type="common">Cinnabar-red polypore</name>
    <name type="synonym">Trametes cinnabarina</name>
    <dbReference type="NCBI Taxonomy" id="5643"/>
    <lineage>
        <taxon>Eukaryota</taxon>
        <taxon>Fungi</taxon>
        <taxon>Dikarya</taxon>
        <taxon>Basidiomycota</taxon>
        <taxon>Agaricomycotina</taxon>
        <taxon>Agaricomycetes</taxon>
        <taxon>Polyporales</taxon>
        <taxon>Polyporaceae</taxon>
        <taxon>Trametes</taxon>
    </lineage>
</organism>
<keyword evidence="2" id="KW-1133">Transmembrane helix</keyword>
<evidence type="ECO:0000313" key="4">
    <source>
        <dbReference type="Proteomes" id="UP000029665"/>
    </source>
</evidence>
<dbReference type="OMA" id="NDANIDW"/>
<dbReference type="OrthoDB" id="5570013at2759"/>
<comment type="caution">
    <text evidence="3">The sequence shown here is derived from an EMBL/GenBank/DDBJ whole genome shotgun (WGS) entry which is preliminary data.</text>
</comment>
<dbReference type="Proteomes" id="UP000029665">
    <property type="component" value="Unassembled WGS sequence"/>
</dbReference>
<dbReference type="HOGENOM" id="CLU_037980_2_0_1"/>
<evidence type="ECO:0000256" key="1">
    <source>
        <dbReference type="SAM" id="MobiDB-lite"/>
    </source>
</evidence>
<reference evidence="3" key="1">
    <citation type="submission" date="2014-01" db="EMBL/GenBank/DDBJ databases">
        <title>The genome of the white-rot fungus Pycnoporus cinnabarinus: a basidiomycete model with a versatile arsenal for lignocellulosic biomass breakdown.</title>
        <authorList>
            <person name="Levasseur A."/>
            <person name="Lomascolo A."/>
            <person name="Ruiz-Duenas F.J."/>
            <person name="Uzan E."/>
            <person name="Piumi F."/>
            <person name="Kues U."/>
            <person name="Ram A.F.J."/>
            <person name="Murat C."/>
            <person name="Haon M."/>
            <person name="Benoit I."/>
            <person name="Arfi Y."/>
            <person name="Chevret D."/>
            <person name="Drula E."/>
            <person name="Kwon M.J."/>
            <person name="Gouret P."/>
            <person name="Lesage-Meessen L."/>
            <person name="Lombard V."/>
            <person name="Mariette J."/>
            <person name="Noirot C."/>
            <person name="Park J."/>
            <person name="Patyshakuliyeva A."/>
            <person name="Wieneger R.A.B."/>
            <person name="Wosten H.A.B."/>
            <person name="Martin F."/>
            <person name="Coutinho P.M."/>
            <person name="de Vries R."/>
            <person name="Martinez A.T."/>
            <person name="Klopp C."/>
            <person name="Pontarotti P."/>
            <person name="Henrissat B."/>
            <person name="Record E."/>
        </authorList>
    </citation>
    <scope>NUCLEOTIDE SEQUENCE [LARGE SCALE GENOMIC DNA]</scope>
    <source>
        <strain evidence="3">BRFM137</strain>
    </source>
</reference>
<name>A0A060SJF4_PYCCI</name>
<protein>
    <submittedName>
        <fullName evidence="3">Uncharacterized protein</fullName>
    </submittedName>
</protein>
<dbReference type="AlphaFoldDB" id="A0A060SJF4"/>
<keyword evidence="2" id="KW-0812">Transmembrane</keyword>
<keyword evidence="4" id="KW-1185">Reference proteome</keyword>
<sequence>MYPDLQNANASAAYPVESEKETTEPLLAQTASEDVPTEYYAMYVPFEDQQEVRLGRPRKGCRHRLWYIIVCILFLLIFLRPIVHIIAYIFVKATTPQDWAPESDPWHLHDPVGDVSECGDIVRWTIDADASRPQWPLHATTSVSLPIDAEELFFHAKGAFAYGTFEIVQFDEPGPNAIVEVDVWYKTEQALLDATVCSIRPATGRHGLGIFTPPWEHPSRDSKLHFHVRLRLPLSGSRTPLAINKLSTNLPLFAHHFPELADTALFKSLDIRSTNAPMKADSLAVDVAALRALNGRIEGNFAATSLLELVTENAAIYAQVNLVNKDEAKGTILRMNSKNGAIDANVGLHVPQKSEPSGGAFRVNAMTFNAPVDIAFTHAPSHSLLNATAVSSNAPVKITAHPTFEGTFDLHSSWYTPPTYVQNRTIEDPLGWGRRRDVQLDPFRTKKGAICGKAVWKPEHPLAKNGHINLETTNARSLLII</sequence>
<feature type="compositionally biased region" description="Polar residues" evidence="1">
    <location>
        <begin position="1"/>
        <end position="10"/>
    </location>
</feature>
<proteinExistence type="predicted"/>